<proteinExistence type="predicted"/>
<dbReference type="Proteomes" id="UP000062833">
    <property type="component" value="Chromosome"/>
</dbReference>
<feature type="region of interest" description="Disordered" evidence="1">
    <location>
        <begin position="1"/>
        <end position="29"/>
    </location>
</feature>
<sequence length="92" mass="9723">MDTTASPAAKGMAKEFKFSTGETGRSPGAMGIVKLRSQNLAQERAAIEKIKASADSITHADAETQDDAPAQDNTAAREPEFDVPPYLTPTSI</sequence>
<gene>
    <name evidence="2" type="ORF">AOC05_04180</name>
</gene>
<evidence type="ECO:0000256" key="1">
    <source>
        <dbReference type="SAM" id="MobiDB-lite"/>
    </source>
</evidence>
<reference evidence="3" key="1">
    <citation type="submission" date="2015-09" db="EMBL/GenBank/DDBJ databases">
        <title>Complete genome of Arthrobacter alpinus strain R3.8.</title>
        <authorList>
            <person name="See-Too W.S."/>
            <person name="Chan K.G."/>
        </authorList>
    </citation>
    <scope>NUCLEOTIDE SEQUENCE [LARGE SCALE GENOMIC DNA]</scope>
    <source>
        <strain evidence="3">R3.8</strain>
    </source>
</reference>
<protein>
    <submittedName>
        <fullName evidence="2">Uncharacterized protein</fullName>
    </submittedName>
</protein>
<accession>A0A0M4QLH6</accession>
<evidence type="ECO:0000313" key="3">
    <source>
        <dbReference type="Proteomes" id="UP000062833"/>
    </source>
</evidence>
<feature type="compositionally biased region" description="Basic and acidic residues" evidence="1">
    <location>
        <begin position="53"/>
        <end position="62"/>
    </location>
</feature>
<keyword evidence="3" id="KW-1185">Reference proteome</keyword>
<organism evidence="2 3">
    <name type="scientific">Arthrobacter alpinus</name>
    <dbReference type="NCBI Taxonomy" id="656366"/>
    <lineage>
        <taxon>Bacteria</taxon>
        <taxon>Bacillati</taxon>
        <taxon>Actinomycetota</taxon>
        <taxon>Actinomycetes</taxon>
        <taxon>Micrococcales</taxon>
        <taxon>Micrococcaceae</taxon>
        <taxon>Arthrobacter</taxon>
    </lineage>
</organism>
<name>A0A0M4QLH6_9MICC</name>
<dbReference type="PATRIC" id="fig|656366.3.peg.911"/>
<evidence type="ECO:0000313" key="2">
    <source>
        <dbReference type="EMBL" id="ALE91722.1"/>
    </source>
</evidence>
<dbReference type="RefSeq" id="WP_062005946.1">
    <property type="nucleotide sequence ID" value="NZ_CP012677.1"/>
</dbReference>
<dbReference type="KEGG" id="aaq:AOC05_04180"/>
<dbReference type="EMBL" id="CP012677">
    <property type="protein sequence ID" value="ALE91722.1"/>
    <property type="molecule type" value="Genomic_DNA"/>
</dbReference>
<feature type="region of interest" description="Disordered" evidence="1">
    <location>
        <begin position="53"/>
        <end position="92"/>
    </location>
</feature>
<dbReference type="AlphaFoldDB" id="A0A0M4QLH6"/>